<dbReference type="PROSITE" id="PS50800">
    <property type="entry name" value="SAP"/>
    <property type="match status" value="1"/>
</dbReference>
<keyword evidence="3" id="KW-1185">Reference proteome</keyword>
<comment type="caution">
    <text evidence="2">The sequence shown here is derived from an EMBL/GenBank/DDBJ whole genome shotgun (WGS) entry which is preliminary data.</text>
</comment>
<dbReference type="OrthoDB" id="5427804at2759"/>
<dbReference type="InterPro" id="IPR003034">
    <property type="entry name" value="SAP_dom"/>
</dbReference>
<evidence type="ECO:0000313" key="3">
    <source>
        <dbReference type="Proteomes" id="UP000813427"/>
    </source>
</evidence>
<evidence type="ECO:0000259" key="1">
    <source>
        <dbReference type="PROSITE" id="PS50800"/>
    </source>
</evidence>
<dbReference type="EMBL" id="JAGPXF010000001">
    <property type="protein sequence ID" value="KAH7261547.1"/>
    <property type="molecule type" value="Genomic_DNA"/>
</dbReference>
<reference evidence="2" key="1">
    <citation type="journal article" date="2021" name="Nat. Commun.">
        <title>Genetic determinants of endophytism in the Arabidopsis root mycobiome.</title>
        <authorList>
            <person name="Mesny F."/>
            <person name="Miyauchi S."/>
            <person name="Thiergart T."/>
            <person name="Pickel B."/>
            <person name="Atanasova L."/>
            <person name="Karlsson M."/>
            <person name="Huettel B."/>
            <person name="Barry K.W."/>
            <person name="Haridas S."/>
            <person name="Chen C."/>
            <person name="Bauer D."/>
            <person name="Andreopoulos W."/>
            <person name="Pangilinan J."/>
            <person name="LaButti K."/>
            <person name="Riley R."/>
            <person name="Lipzen A."/>
            <person name="Clum A."/>
            <person name="Drula E."/>
            <person name="Henrissat B."/>
            <person name="Kohler A."/>
            <person name="Grigoriev I.V."/>
            <person name="Martin F.M."/>
            <person name="Hacquard S."/>
        </authorList>
    </citation>
    <scope>NUCLEOTIDE SEQUENCE</scope>
    <source>
        <strain evidence="2">MPI-SDFR-AT-0068</strain>
    </source>
</reference>
<dbReference type="InterPro" id="IPR036361">
    <property type="entry name" value="SAP_dom_sf"/>
</dbReference>
<feature type="domain" description="SAP" evidence="1">
    <location>
        <begin position="431"/>
        <end position="458"/>
    </location>
</feature>
<accession>A0A8K0S6B0</accession>
<dbReference type="Proteomes" id="UP000813427">
    <property type="component" value="Unassembled WGS sequence"/>
</dbReference>
<dbReference type="Pfam" id="PF02037">
    <property type="entry name" value="SAP"/>
    <property type="match status" value="1"/>
</dbReference>
<proteinExistence type="predicted"/>
<organism evidence="2 3">
    <name type="scientific">Fusarium tricinctum</name>
    <dbReference type="NCBI Taxonomy" id="61284"/>
    <lineage>
        <taxon>Eukaryota</taxon>
        <taxon>Fungi</taxon>
        <taxon>Dikarya</taxon>
        <taxon>Ascomycota</taxon>
        <taxon>Pezizomycotina</taxon>
        <taxon>Sordariomycetes</taxon>
        <taxon>Hypocreomycetidae</taxon>
        <taxon>Hypocreales</taxon>
        <taxon>Nectriaceae</taxon>
        <taxon>Fusarium</taxon>
        <taxon>Fusarium tricinctum species complex</taxon>
    </lineage>
</organism>
<dbReference type="Gene3D" id="1.10.720.30">
    <property type="entry name" value="SAP domain"/>
    <property type="match status" value="1"/>
</dbReference>
<protein>
    <recommendedName>
        <fullName evidence="1">SAP domain-containing protein</fullName>
    </recommendedName>
</protein>
<evidence type="ECO:0000313" key="2">
    <source>
        <dbReference type="EMBL" id="KAH7261547.1"/>
    </source>
</evidence>
<name>A0A8K0S6B0_9HYPO</name>
<dbReference type="SUPFAM" id="SSF68906">
    <property type="entry name" value="SAP domain"/>
    <property type="match status" value="1"/>
</dbReference>
<dbReference type="AlphaFoldDB" id="A0A8K0S6B0"/>
<sequence length="458" mass="54004">MPLEEVDLNSRGFTEVPLRKRRGRPPKLLKDRRPRGLKPVTRKENSYIKWKIEEVMLWMIHHRVYHHGEIRPPTSIEAQDYFQIPASTIRQWKNKYYDSYVEKRPYIPGSKWPDLEEELYSRFKQHRIHKLIASTSWFRRQARAIFRDLYPGLPDSERFIFSNLKRRITHCASKLPEAYLEVVNSFIRFSRVISMILNDPKRHFPLYRILNIDETPIPFYYLEGLTWDTLGLKTISGKVDRSGWDKRQATLILYIFANGSLPFPLIIIFHGTPTDKGRRIYEKEGYLYAEDVVVEYNERWIDTTLLKLLMILAGCTCILQPLDVSVNKPFKAWLQEATDLYEERFEAEKGPDYKWSVSDKRVMIIHIVLQASFLRCGISISPDGLQDYLISIKGIRNEEIDFTDDAEVDRLCDEEQLIDADDNELLLITLYHEMTCVQLRARLQKRGLSTRGNKAELI</sequence>
<gene>
    <name evidence="2" type="ORF">BKA59DRAFT_518505</name>
</gene>